<dbReference type="NCBIfam" id="TIGR00945">
    <property type="entry name" value="tatC"/>
    <property type="match status" value="1"/>
</dbReference>
<organism evidence="7 8">
    <name type="scientific">Solemya elarraichensis gill symbiont</name>
    <dbReference type="NCBI Taxonomy" id="1918949"/>
    <lineage>
        <taxon>Bacteria</taxon>
        <taxon>Pseudomonadati</taxon>
        <taxon>Pseudomonadota</taxon>
        <taxon>Gammaproteobacteria</taxon>
        <taxon>sulfur-oxidizing symbionts</taxon>
    </lineage>
</organism>
<dbReference type="OrthoDB" id="9777044at2"/>
<dbReference type="GO" id="GO:0009977">
    <property type="term" value="F:proton motive force dependent protein transmembrane transporter activity"/>
    <property type="evidence" value="ECO:0007669"/>
    <property type="project" value="TreeGrafter"/>
</dbReference>
<keyword evidence="3 5" id="KW-1133">Transmembrane helix</keyword>
<feature type="compositionally biased region" description="Acidic residues" evidence="6">
    <location>
        <begin position="247"/>
        <end position="256"/>
    </location>
</feature>
<dbReference type="InterPro" id="IPR019820">
    <property type="entry name" value="Sec-indep_translocase_CS"/>
</dbReference>
<comment type="function">
    <text evidence="5">Part of the twin-arginine translocation (Tat) system that transports large folded proteins containing a characteristic twin-arginine motif in their signal peptide across membranes. Together with TatB, TatC is part of a receptor directly interacting with Tat signal peptides.</text>
</comment>
<comment type="subcellular location">
    <subcellularLocation>
        <location evidence="5">Cell membrane</location>
        <topology evidence="5">Multi-pass membrane protein</topology>
    </subcellularLocation>
    <subcellularLocation>
        <location evidence="1">Membrane</location>
        <topology evidence="1">Multi-pass membrane protein</topology>
    </subcellularLocation>
</comment>
<comment type="similarity">
    <text evidence="5">Belongs to the TatC family.</text>
</comment>
<dbReference type="PROSITE" id="PS01218">
    <property type="entry name" value="TATC"/>
    <property type="match status" value="1"/>
</dbReference>
<feature type="transmembrane region" description="Helical" evidence="5">
    <location>
        <begin position="22"/>
        <end position="44"/>
    </location>
</feature>
<comment type="subunit">
    <text evidence="5">The Tat system comprises two distinct complexes: a TatABC complex, containing multiple copies of TatA, TatB and TatC subunits, and a separate TatA complex, containing only TatA subunits. Substrates initially bind to the TatABC complex, which probably triggers association of the separate TatA complex to form the active translocon.</text>
</comment>
<sequence length="379" mass="42758">MSVNLDTEQPFFSHLFELRDRLIRIVVVVLVAFLALFSFGNQIYTMVAEPLMQHLPEGTSMIATEVASPFLTPMKLSLVAAIFLTIPFTLYQFWAFIAPGLYQHERKMVIPLVVSSTLLFYMGVAFAFYVVFPLVFAFLTGTAPEGVAVMTDMGRYLDFILTLFFAFGLAFEVPIAVIILIWTGATTREKLSRGRPFVIVGAFVLGMLLTPPDVISQTLLALPMWVLFEFGLIASAFFVSKKKKDEESDDDEDSDSNEEKGEGENEVSYPDDYEAPTDEQQEAELDRLDWEDDEDWAEDEDDESWNDPGDDTESPDATGEEDAEAIINDLNESRLKRVMELRQQGDVAEARKLLYEVLANGNNDQIMVARNILEQLDQD</sequence>
<feature type="compositionally biased region" description="Acidic residues" evidence="6">
    <location>
        <begin position="269"/>
        <end position="321"/>
    </location>
</feature>
<feature type="transmembrane region" description="Helical" evidence="5">
    <location>
        <begin position="159"/>
        <end position="182"/>
    </location>
</feature>
<name>A0A1T2LCL9_9GAMM</name>
<dbReference type="GO" id="GO:0033281">
    <property type="term" value="C:TAT protein transport complex"/>
    <property type="evidence" value="ECO:0007669"/>
    <property type="project" value="UniProtKB-UniRule"/>
</dbReference>
<dbReference type="HAMAP" id="MF_00902">
    <property type="entry name" value="TatC"/>
    <property type="match status" value="1"/>
</dbReference>
<keyword evidence="8" id="KW-1185">Reference proteome</keyword>
<feature type="transmembrane region" description="Helical" evidence="5">
    <location>
        <begin position="76"/>
        <end position="97"/>
    </location>
</feature>
<evidence type="ECO:0000256" key="6">
    <source>
        <dbReference type="SAM" id="MobiDB-lite"/>
    </source>
</evidence>
<dbReference type="PANTHER" id="PTHR30371:SF0">
    <property type="entry name" value="SEC-INDEPENDENT PROTEIN TRANSLOCASE PROTEIN TATC, CHLOROPLASTIC-RELATED"/>
    <property type="match status" value="1"/>
</dbReference>
<dbReference type="Pfam" id="PF00902">
    <property type="entry name" value="TatC"/>
    <property type="match status" value="1"/>
</dbReference>
<keyword evidence="5" id="KW-0653">Protein transport</keyword>
<dbReference type="InterPro" id="IPR002033">
    <property type="entry name" value="TatC"/>
</dbReference>
<keyword evidence="2 5" id="KW-0812">Transmembrane</keyword>
<keyword evidence="4 5" id="KW-0472">Membrane</keyword>
<gene>
    <name evidence="5" type="primary">tatC</name>
    <name evidence="7" type="ORF">BOW52_01320</name>
</gene>
<comment type="caution">
    <text evidence="7">The sequence shown here is derived from an EMBL/GenBank/DDBJ whole genome shotgun (WGS) entry which is preliminary data.</text>
</comment>
<accession>A0A1T2LCL9</accession>
<feature type="transmembrane region" description="Helical" evidence="5">
    <location>
        <begin position="218"/>
        <end position="239"/>
    </location>
</feature>
<keyword evidence="5" id="KW-0811">Translocation</keyword>
<proteinExistence type="inferred from homology"/>
<dbReference type="PANTHER" id="PTHR30371">
    <property type="entry name" value="SEC-INDEPENDENT PROTEIN TRANSLOCASE PROTEIN TATC"/>
    <property type="match status" value="1"/>
</dbReference>
<dbReference type="PRINTS" id="PR01840">
    <property type="entry name" value="TATCFAMILY"/>
</dbReference>
<feature type="transmembrane region" description="Helical" evidence="5">
    <location>
        <begin position="194"/>
        <end position="212"/>
    </location>
</feature>
<reference evidence="7 8" key="1">
    <citation type="submission" date="2016-11" db="EMBL/GenBank/DDBJ databases">
        <title>Mixed transmission modes and dynamic genome evolution in an obligate animal-bacterial symbiosis.</title>
        <authorList>
            <person name="Russell S.L."/>
            <person name="Corbett-Detig R.B."/>
            <person name="Cavanaugh C.M."/>
        </authorList>
    </citation>
    <scope>NUCLEOTIDE SEQUENCE [LARGE SCALE GENOMIC DNA]</scope>
    <source>
        <strain evidence="7">Sp-SM6</strain>
    </source>
</reference>
<evidence type="ECO:0000256" key="4">
    <source>
        <dbReference type="ARBA" id="ARBA00023136"/>
    </source>
</evidence>
<dbReference type="EMBL" id="MPRK01000010">
    <property type="protein sequence ID" value="OOZ42857.1"/>
    <property type="molecule type" value="Genomic_DNA"/>
</dbReference>
<evidence type="ECO:0000256" key="3">
    <source>
        <dbReference type="ARBA" id="ARBA00022989"/>
    </source>
</evidence>
<dbReference type="AlphaFoldDB" id="A0A1T2LCL9"/>
<evidence type="ECO:0000313" key="8">
    <source>
        <dbReference type="Proteomes" id="UP000190198"/>
    </source>
</evidence>
<evidence type="ECO:0000256" key="5">
    <source>
        <dbReference type="HAMAP-Rule" id="MF_00902"/>
    </source>
</evidence>
<feature type="transmembrane region" description="Helical" evidence="5">
    <location>
        <begin position="118"/>
        <end position="139"/>
    </location>
</feature>
<evidence type="ECO:0000256" key="2">
    <source>
        <dbReference type="ARBA" id="ARBA00022692"/>
    </source>
</evidence>
<dbReference type="RefSeq" id="WP_078476074.1">
    <property type="nucleotide sequence ID" value="NZ_MPRK01000010.1"/>
</dbReference>
<dbReference type="GO" id="GO:0065002">
    <property type="term" value="P:intracellular protein transmembrane transport"/>
    <property type="evidence" value="ECO:0007669"/>
    <property type="project" value="TreeGrafter"/>
</dbReference>
<keyword evidence="5" id="KW-1003">Cell membrane</keyword>
<evidence type="ECO:0000256" key="1">
    <source>
        <dbReference type="ARBA" id="ARBA00004141"/>
    </source>
</evidence>
<dbReference type="Proteomes" id="UP000190198">
    <property type="component" value="Unassembled WGS sequence"/>
</dbReference>
<keyword evidence="5" id="KW-0813">Transport</keyword>
<protein>
    <recommendedName>
        <fullName evidence="5">Sec-independent protein translocase protein TatC</fullName>
    </recommendedName>
</protein>
<evidence type="ECO:0000313" key="7">
    <source>
        <dbReference type="EMBL" id="OOZ42857.1"/>
    </source>
</evidence>
<dbReference type="GO" id="GO:0043953">
    <property type="term" value="P:protein transport by the Tat complex"/>
    <property type="evidence" value="ECO:0007669"/>
    <property type="project" value="UniProtKB-UniRule"/>
</dbReference>
<feature type="region of interest" description="Disordered" evidence="6">
    <location>
        <begin position="244"/>
        <end position="321"/>
    </location>
</feature>